<proteinExistence type="predicted"/>
<dbReference type="InterPro" id="IPR036361">
    <property type="entry name" value="SAP_dom_sf"/>
</dbReference>
<name>A0AAD9VKA8_9HYME</name>
<dbReference type="PROSITE" id="PS50800">
    <property type="entry name" value="SAP"/>
    <property type="match status" value="1"/>
</dbReference>
<dbReference type="Pfam" id="PF02037">
    <property type="entry name" value="SAP"/>
    <property type="match status" value="1"/>
</dbReference>
<evidence type="ECO:0000313" key="3">
    <source>
        <dbReference type="Proteomes" id="UP001258017"/>
    </source>
</evidence>
<dbReference type="Gene3D" id="1.10.720.30">
    <property type="entry name" value="SAP domain"/>
    <property type="match status" value="1"/>
</dbReference>
<dbReference type="Proteomes" id="UP001258017">
    <property type="component" value="Unassembled WGS sequence"/>
</dbReference>
<evidence type="ECO:0000313" key="2">
    <source>
        <dbReference type="EMBL" id="KAK2577624.1"/>
    </source>
</evidence>
<evidence type="ECO:0000259" key="1">
    <source>
        <dbReference type="PROSITE" id="PS50800"/>
    </source>
</evidence>
<reference evidence="2" key="1">
    <citation type="submission" date="2021-08" db="EMBL/GenBank/DDBJ databases">
        <authorList>
            <person name="Misof B."/>
            <person name="Oliver O."/>
            <person name="Podsiadlowski L."/>
            <person name="Donath A."/>
            <person name="Peters R."/>
            <person name="Mayer C."/>
            <person name="Rust J."/>
            <person name="Gunkel S."/>
            <person name="Lesny P."/>
            <person name="Martin S."/>
            <person name="Oeyen J.P."/>
            <person name="Petersen M."/>
            <person name="Panagiotis P."/>
            <person name="Wilbrandt J."/>
            <person name="Tanja T."/>
        </authorList>
    </citation>
    <scope>NUCLEOTIDE SEQUENCE</scope>
    <source>
        <strain evidence="2">GBR_01_08_01A</strain>
        <tissue evidence="2">Thorax + abdomen</tissue>
    </source>
</reference>
<dbReference type="SMART" id="SM00513">
    <property type="entry name" value="SAP"/>
    <property type="match status" value="1"/>
</dbReference>
<feature type="non-terminal residue" evidence="2">
    <location>
        <position position="73"/>
    </location>
</feature>
<protein>
    <recommendedName>
        <fullName evidence="1">SAP domain-containing protein</fullName>
    </recommendedName>
</protein>
<dbReference type="InterPro" id="IPR003034">
    <property type="entry name" value="SAP_dom"/>
</dbReference>
<reference evidence="2" key="2">
    <citation type="journal article" date="2023" name="Commun. Biol.">
        <title>Intrasexual cuticular hydrocarbon dimorphism in a wasp sheds light on hydrocarbon biosynthesis genes in Hymenoptera.</title>
        <authorList>
            <person name="Moris V.C."/>
            <person name="Podsiadlowski L."/>
            <person name="Martin S."/>
            <person name="Oeyen J.P."/>
            <person name="Donath A."/>
            <person name="Petersen M."/>
            <person name="Wilbrandt J."/>
            <person name="Misof B."/>
            <person name="Liedtke D."/>
            <person name="Thamm M."/>
            <person name="Scheiner R."/>
            <person name="Schmitt T."/>
            <person name="Niehuis O."/>
        </authorList>
    </citation>
    <scope>NUCLEOTIDE SEQUENCE</scope>
    <source>
        <strain evidence="2">GBR_01_08_01A</strain>
    </source>
</reference>
<dbReference type="AlphaFoldDB" id="A0AAD9VKA8"/>
<keyword evidence="3" id="KW-1185">Reference proteome</keyword>
<feature type="domain" description="SAP" evidence="1">
    <location>
        <begin position="6"/>
        <end position="40"/>
    </location>
</feature>
<sequence length="73" mass="7930">METREPTSYTVLELKEIAKSESAATNGTKAELIRRLTEHRADVWADLSKVISVSPVQASPSIDTQELGETVSG</sequence>
<accession>A0AAD9VKA8</accession>
<comment type="caution">
    <text evidence="2">The sequence shown here is derived from an EMBL/GenBank/DDBJ whole genome shotgun (WGS) entry which is preliminary data.</text>
</comment>
<gene>
    <name evidence="2" type="ORF">KPH14_000862</name>
</gene>
<organism evidence="2 3">
    <name type="scientific">Odynerus spinipes</name>
    <dbReference type="NCBI Taxonomy" id="1348599"/>
    <lineage>
        <taxon>Eukaryota</taxon>
        <taxon>Metazoa</taxon>
        <taxon>Ecdysozoa</taxon>
        <taxon>Arthropoda</taxon>
        <taxon>Hexapoda</taxon>
        <taxon>Insecta</taxon>
        <taxon>Pterygota</taxon>
        <taxon>Neoptera</taxon>
        <taxon>Endopterygota</taxon>
        <taxon>Hymenoptera</taxon>
        <taxon>Apocrita</taxon>
        <taxon>Aculeata</taxon>
        <taxon>Vespoidea</taxon>
        <taxon>Vespidae</taxon>
        <taxon>Eumeninae</taxon>
        <taxon>Odynerus</taxon>
    </lineage>
</organism>
<dbReference type="EMBL" id="JAIFRP010004047">
    <property type="protein sequence ID" value="KAK2577624.1"/>
    <property type="molecule type" value="Genomic_DNA"/>
</dbReference>
<dbReference type="SUPFAM" id="SSF68906">
    <property type="entry name" value="SAP domain"/>
    <property type="match status" value="1"/>
</dbReference>